<dbReference type="KEGG" id="cmx:DNC_02450"/>
<dbReference type="STRING" id="83560.NC80_02430"/>
<accession>A0A069ZZ46</accession>
<dbReference type="AlphaFoldDB" id="A0A069ZZ46"/>
<dbReference type="KEGG" id="cmg:NC81_02445"/>
<sequence length="61" mass="7369">MHKKSFLFYTPYIGDNEDILIQLIFRTVGNYWRDVFSLCKITKILTKISYKVVCKRFFPTK</sequence>
<gene>
    <name evidence="1" type="ORF">BD36_02615</name>
</gene>
<dbReference type="EMBL" id="CP007217">
    <property type="protein sequence ID" value="AJR10561.1"/>
    <property type="molecule type" value="Genomic_DNA"/>
</dbReference>
<protein>
    <submittedName>
        <fullName evidence="1">Uncharacterized protein</fullName>
    </submittedName>
</protein>
<evidence type="ECO:0000313" key="1">
    <source>
        <dbReference type="EMBL" id="AJR10561.1"/>
    </source>
</evidence>
<evidence type="ECO:0000313" key="2">
    <source>
        <dbReference type="Proteomes" id="UP000260363"/>
    </source>
</evidence>
<dbReference type="Proteomes" id="UP000260363">
    <property type="component" value="Chromosome"/>
</dbReference>
<proteinExistence type="predicted"/>
<name>A0A069ZZ46_CHLMR</name>
<reference evidence="1 2" key="1">
    <citation type="submission" date="2014-02" db="EMBL/GenBank/DDBJ databases">
        <authorList>
            <person name="Chen C."/>
            <person name="Conrad T.A."/>
            <person name="Zhou Z."/>
            <person name="Lai Z."/>
            <person name="Zhong G."/>
        </authorList>
    </citation>
    <scope>NUCLEOTIDE SEQUENCE [LARGE SCALE GENOMIC DNA]</scope>
    <source>
        <strain evidence="1 2">Nigg3-28</strain>
    </source>
</reference>
<organism evidence="1 2">
    <name type="scientific">Chlamydia muridarum</name>
    <dbReference type="NCBI Taxonomy" id="83560"/>
    <lineage>
        <taxon>Bacteria</taxon>
        <taxon>Pseudomonadati</taxon>
        <taxon>Chlamydiota</taxon>
        <taxon>Chlamydiia</taxon>
        <taxon>Chlamydiales</taxon>
        <taxon>Chlamydiaceae</taxon>
        <taxon>Chlamydia/Chlamydophila group</taxon>
        <taxon>Chlamydia</taxon>
    </lineage>
</organism>
<dbReference type="PATRIC" id="fig|83560.3.peg.516"/>
<dbReference type="KEGG" id="cmm:NC80_02430"/>